<feature type="domain" description="Alpha-D-phosphohexomutase alpha/beta/alpha" evidence="12">
    <location>
        <begin position="244"/>
        <end position="351"/>
    </location>
</feature>
<dbReference type="Pfam" id="PF02878">
    <property type="entry name" value="PGM_PMM_I"/>
    <property type="match status" value="1"/>
</dbReference>
<keyword evidence="8" id="KW-0460">Magnesium</keyword>
<evidence type="ECO:0008006" key="15">
    <source>
        <dbReference type="Google" id="ProtNLM"/>
    </source>
</evidence>
<protein>
    <recommendedName>
        <fullName evidence="15">Phosphoglucomutase</fullName>
    </recommendedName>
</protein>
<dbReference type="InterPro" id="IPR016066">
    <property type="entry name" value="A-D-PHexomutase_CS"/>
</dbReference>
<dbReference type="EMBL" id="CDMZ01001312">
    <property type="protein sequence ID" value="CEM30613.1"/>
    <property type="molecule type" value="Genomic_DNA"/>
</dbReference>
<dbReference type="InterPro" id="IPR005844">
    <property type="entry name" value="A-D-PHexomutase_a/b/a-I"/>
</dbReference>
<sequence>MSIGAEKLKGLKETAEGAGIPSPLVEKMCDFLRMTQRADLIEKLETLVQGAQKDRAPLKAELEKYYSQRLQFGTAGLRGEMGPGFNRMNDVVVRQAAQGLCAYLIDLEGSEVLKKKRVVVGFDARYNSQKFAHLTAAVFASRGVRAYLFGDISATPLVPFTVRKLGCAAGVMVTASHNPKNDNGYKVYAGNGAQIIPPTDEDIATSILKNLEPWDGVSALLSPETGLLKDPSEKSEEVLQSMWDAYTETISKELCTKKALTSQSTLKIVYTAMHGVGCEFVKRTVEAFGFSLDRLLLVSEQCTPDPEFPTVPFPNPEEKGALDLALSKADASGTPLVIANDPDADRFAAAEKLPSGQWKVFSGDELGVIFSLYRLECLKKEGVAPGDIFFICSAVSSAMLSVVAKTEGCHWEDTMTGFKWMSNKSLELKKDPKKRHAVAYEEAIGYQLSEFVSDKDGVSAAAVWAEMCCHLYAESRTVNALLEEAKKKYGYFVTNNAYYLCYDPPRVKACFDAFRSAGGAPQTYLKTIGGFEVLSIRDVTTGFDCSKPDKKCTFPLTPTSQMVTISFSNGARITLRTSGTEPKIKWYSEFSGEDEGKAKEELDRIVAAVCSEVLNAEKWGFIDPRKK</sequence>
<dbReference type="CDD" id="cd05799">
    <property type="entry name" value="PGM2"/>
    <property type="match status" value="1"/>
</dbReference>
<evidence type="ECO:0000256" key="5">
    <source>
        <dbReference type="ARBA" id="ARBA00022526"/>
    </source>
</evidence>
<keyword evidence="5" id="KW-0313">Glucose metabolism</keyword>
<keyword evidence="6" id="KW-0597">Phosphoprotein</keyword>
<dbReference type="SUPFAM" id="SSF53738">
    <property type="entry name" value="Phosphoglucomutase, first 3 domains"/>
    <property type="match status" value="3"/>
</dbReference>
<feature type="domain" description="Alpha-D-phosphohexomutase alpha/beta/alpha" evidence="11">
    <location>
        <begin position="70"/>
        <end position="210"/>
    </location>
</feature>
<comment type="cofactor">
    <cofactor evidence="1">
        <name>Mg(2+)</name>
        <dbReference type="ChEBI" id="CHEBI:18420"/>
    </cofactor>
</comment>
<evidence type="ECO:0000313" key="14">
    <source>
        <dbReference type="EMBL" id="CEM30613.1"/>
    </source>
</evidence>
<dbReference type="InterPro" id="IPR036900">
    <property type="entry name" value="A-D-PHexomutase_C_sf"/>
</dbReference>
<dbReference type="PROSITE" id="PS00710">
    <property type="entry name" value="PGM_PMM"/>
    <property type="match status" value="1"/>
</dbReference>
<evidence type="ECO:0000256" key="8">
    <source>
        <dbReference type="ARBA" id="ARBA00022842"/>
    </source>
</evidence>
<dbReference type="GO" id="GO:0006166">
    <property type="term" value="P:purine ribonucleoside salvage"/>
    <property type="evidence" value="ECO:0007669"/>
    <property type="project" value="TreeGrafter"/>
</dbReference>
<dbReference type="FunFam" id="3.40.120.10:FF:000035">
    <property type="entry name" value="Pgm3p"/>
    <property type="match status" value="1"/>
</dbReference>
<evidence type="ECO:0000259" key="11">
    <source>
        <dbReference type="Pfam" id="PF02878"/>
    </source>
</evidence>
<dbReference type="PANTHER" id="PTHR45745">
    <property type="entry name" value="PHOSPHOMANNOMUTASE 45A"/>
    <property type="match status" value="1"/>
</dbReference>
<name>A0A0G4GKR7_9ALVE</name>
<comment type="similarity">
    <text evidence="3">Belongs to the phosphohexose mutase family.</text>
</comment>
<dbReference type="Pfam" id="PF02880">
    <property type="entry name" value="PGM_PMM_III"/>
    <property type="match status" value="1"/>
</dbReference>
<evidence type="ECO:0000259" key="12">
    <source>
        <dbReference type="Pfam" id="PF02879"/>
    </source>
</evidence>
<keyword evidence="4" id="KW-0963">Cytoplasm</keyword>
<evidence type="ECO:0000259" key="13">
    <source>
        <dbReference type="Pfam" id="PF02880"/>
    </source>
</evidence>
<keyword evidence="10" id="KW-0119">Carbohydrate metabolism</keyword>
<keyword evidence="7" id="KW-0479">Metal-binding</keyword>
<dbReference type="GO" id="GO:0005737">
    <property type="term" value="C:cytoplasm"/>
    <property type="evidence" value="ECO:0007669"/>
    <property type="project" value="UniProtKB-SubCell"/>
</dbReference>
<comment type="subcellular location">
    <subcellularLocation>
        <location evidence="2">Cytoplasm</location>
    </subcellularLocation>
</comment>
<evidence type="ECO:0000256" key="7">
    <source>
        <dbReference type="ARBA" id="ARBA00022723"/>
    </source>
</evidence>
<dbReference type="Pfam" id="PF02879">
    <property type="entry name" value="PGM_PMM_II"/>
    <property type="match status" value="1"/>
</dbReference>
<accession>A0A0G4GKR7</accession>
<dbReference type="SUPFAM" id="SSF55957">
    <property type="entry name" value="Phosphoglucomutase, C-terminal domain"/>
    <property type="match status" value="1"/>
</dbReference>
<dbReference type="Gene3D" id="3.30.310.50">
    <property type="entry name" value="Alpha-D-phosphohexomutase, C-terminal domain"/>
    <property type="match status" value="1"/>
</dbReference>
<dbReference type="GO" id="GO:0005634">
    <property type="term" value="C:nucleus"/>
    <property type="evidence" value="ECO:0007669"/>
    <property type="project" value="TreeGrafter"/>
</dbReference>
<gene>
    <name evidence="14" type="ORF">Cvel_22350</name>
</gene>
<dbReference type="GO" id="GO:0006006">
    <property type="term" value="P:glucose metabolic process"/>
    <property type="evidence" value="ECO:0007669"/>
    <property type="project" value="UniProtKB-KW"/>
</dbReference>
<proteinExistence type="inferred from homology"/>
<dbReference type="PhylomeDB" id="A0A0G4GKR7"/>
<evidence type="ECO:0000256" key="2">
    <source>
        <dbReference type="ARBA" id="ARBA00004496"/>
    </source>
</evidence>
<keyword evidence="9" id="KW-0413">Isomerase</keyword>
<dbReference type="PRINTS" id="PR00509">
    <property type="entry name" value="PGMPMM"/>
</dbReference>
<feature type="domain" description="Alpha-D-phosphohexomutase alpha/beta/alpha" evidence="13">
    <location>
        <begin position="363"/>
        <end position="488"/>
    </location>
</feature>
<dbReference type="VEuPathDB" id="CryptoDB:Cvel_22350"/>
<dbReference type="InterPro" id="IPR005846">
    <property type="entry name" value="A-D-PHexomutase_a/b/a-III"/>
</dbReference>
<dbReference type="PANTHER" id="PTHR45745:SF1">
    <property type="entry name" value="PHOSPHOGLUCOMUTASE 2B-RELATED"/>
    <property type="match status" value="1"/>
</dbReference>
<dbReference type="GO" id="GO:0008973">
    <property type="term" value="F:phosphopentomutase activity"/>
    <property type="evidence" value="ECO:0007669"/>
    <property type="project" value="TreeGrafter"/>
</dbReference>
<reference evidence="14" key="1">
    <citation type="submission" date="2014-11" db="EMBL/GenBank/DDBJ databases">
        <authorList>
            <person name="Otto D Thomas"/>
            <person name="Naeem Raeece"/>
        </authorList>
    </citation>
    <scope>NUCLEOTIDE SEQUENCE</scope>
</reference>
<dbReference type="InterPro" id="IPR005845">
    <property type="entry name" value="A-D-PHexomutase_a/b/a-II"/>
</dbReference>
<dbReference type="GO" id="GO:0000287">
    <property type="term" value="F:magnesium ion binding"/>
    <property type="evidence" value="ECO:0007669"/>
    <property type="project" value="InterPro"/>
</dbReference>
<dbReference type="AlphaFoldDB" id="A0A0G4GKR7"/>
<evidence type="ECO:0000256" key="9">
    <source>
        <dbReference type="ARBA" id="ARBA00023235"/>
    </source>
</evidence>
<dbReference type="InterPro" id="IPR005841">
    <property type="entry name" value="Alpha-D-phosphohexomutase_SF"/>
</dbReference>
<evidence type="ECO:0000256" key="10">
    <source>
        <dbReference type="ARBA" id="ARBA00023277"/>
    </source>
</evidence>
<evidence type="ECO:0000256" key="4">
    <source>
        <dbReference type="ARBA" id="ARBA00022490"/>
    </source>
</evidence>
<evidence type="ECO:0000256" key="1">
    <source>
        <dbReference type="ARBA" id="ARBA00001946"/>
    </source>
</evidence>
<evidence type="ECO:0000256" key="3">
    <source>
        <dbReference type="ARBA" id="ARBA00010231"/>
    </source>
</evidence>
<organism evidence="14">
    <name type="scientific">Chromera velia CCMP2878</name>
    <dbReference type="NCBI Taxonomy" id="1169474"/>
    <lineage>
        <taxon>Eukaryota</taxon>
        <taxon>Sar</taxon>
        <taxon>Alveolata</taxon>
        <taxon>Colpodellida</taxon>
        <taxon>Chromeraceae</taxon>
        <taxon>Chromera</taxon>
    </lineage>
</organism>
<dbReference type="Gene3D" id="3.40.120.10">
    <property type="entry name" value="Alpha-D-Glucose-1,6-Bisphosphate, subunit A, domain 3"/>
    <property type="match status" value="3"/>
</dbReference>
<evidence type="ECO:0000256" key="6">
    <source>
        <dbReference type="ARBA" id="ARBA00022553"/>
    </source>
</evidence>
<dbReference type="InterPro" id="IPR016055">
    <property type="entry name" value="A-D-PHexomutase_a/b/a-I/II/III"/>
</dbReference>